<evidence type="ECO:0000256" key="13">
    <source>
        <dbReference type="RuleBase" id="RU000356"/>
    </source>
</evidence>
<dbReference type="EMBL" id="KY744703">
    <property type="protein sequence ID" value="AQY61517.1"/>
    <property type="molecule type" value="mRNA"/>
</dbReference>
<evidence type="ECO:0000256" key="1">
    <source>
        <dbReference type="ARBA" id="ARBA00008705"/>
    </source>
</evidence>
<evidence type="ECO:0000313" key="15">
    <source>
        <dbReference type="EMBL" id="AQY61517.1"/>
    </source>
</evidence>
<dbReference type="GO" id="GO:0005506">
    <property type="term" value="F:iron ion binding"/>
    <property type="evidence" value="ECO:0007669"/>
    <property type="project" value="InterPro"/>
</dbReference>
<dbReference type="PRINTS" id="PR01906">
    <property type="entry name" value="FISHGLOBIN"/>
</dbReference>
<dbReference type="EC" id="1.15.1.1" evidence="2"/>
<dbReference type="GO" id="GO:0005344">
    <property type="term" value="F:oxygen carrier activity"/>
    <property type="evidence" value="ECO:0007669"/>
    <property type="project" value="UniProtKB-KW"/>
</dbReference>
<dbReference type="SUPFAM" id="SSF46458">
    <property type="entry name" value="Globin-like"/>
    <property type="match status" value="1"/>
</dbReference>
<dbReference type="GO" id="GO:0004784">
    <property type="term" value="F:superoxide dismutase activity"/>
    <property type="evidence" value="ECO:0007669"/>
    <property type="project" value="UniProtKB-EC"/>
</dbReference>
<accession>A0A1W5RV75</accession>
<comment type="catalytic activity">
    <reaction evidence="6">
        <text>Fe(II)-heme b-[protein] + nitric oxide + O2 = Fe(III)-heme b-[protein] + nitrate</text>
        <dbReference type="Rhea" id="RHEA:78091"/>
        <dbReference type="Rhea" id="RHEA-COMP:18975"/>
        <dbReference type="Rhea" id="RHEA-COMP:18976"/>
        <dbReference type="ChEBI" id="CHEBI:15379"/>
        <dbReference type="ChEBI" id="CHEBI:16480"/>
        <dbReference type="ChEBI" id="CHEBI:17632"/>
        <dbReference type="ChEBI" id="CHEBI:55376"/>
        <dbReference type="ChEBI" id="CHEBI:60344"/>
    </reaction>
    <physiologicalReaction direction="left-to-right" evidence="6">
        <dbReference type="Rhea" id="RHEA:78092"/>
    </physiologicalReaction>
</comment>
<comment type="catalytic activity">
    <reaction evidence="11">
        <text>Fe(III)-heme b-[protein] + nitric oxide + H2O = Fe(II)-heme b-[protein] + nitrite + 2 H(+)</text>
        <dbReference type="Rhea" id="RHEA:77711"/>
        <dbReference type="Rhea" id="RHEA-COMP:18975"/>
        <dbReference type="Rhea" id="RHEA-COMP:18976"/>
        <dbReference type="ChEBI" id="CHEBI:15377"/>
        <dbReference type="ChEBI" id="CHEBI:15378"/>
        <dbReference type="ChEBI" id="CHEBI:16301"/>
        <dbReference type="ChEBI" id="CHEBI:16480"/>
        <dbReference type="ChEBI" id="CHEBI:55376"/>
        <dbReference type="ChEBI" id="CHEBI:60344"/>
    </reaction>
    <physiologicalReaction direction="right-to-left" evidence="11">
        <dbReference type="Rhea" id="RHEA:77713"/>
    </physiologicalReaction>
</comment>
<gene>
    <name evidence="15" type="primary">Cygb1</name>
</gene>
<comment type="catalytic activity">
    <reaction evidence="10">
        <text>2 superoxide + 2 H(+) = H2O2 + O2</text>
        <dbReference type="Rhea" id="RHEA:20696"/>
        <dbReference type="ChEBI" id="CHEBI:15378"/>
        <dbReference type="ChEBI" id="CHEBI:15379"/>
        <dbReference type="ChEBI" id="CHEBI:16240"/>
        <dbReference type="ChEBI" id="CHEBI:18421"/>
        <dbReference type="EC" id="1.15.1.1"/>
    </reaction>
    <physiologicalReaction direction="left-to-right" evidence="10">
        <dbReference type="Rhea" id="RHEA:20697"/>
    </physiologicalReaction>
</comment>
<dbReference type="InterPro" id="IPR000971">
    <property type="entry name" value="Globin"/>
</dbReference>
<name>A0A1W5RV75_9TELE</name>
<dbReference type="InterPro" id="IPR013314">
    <property type="entry name" value="Globin_lamprey/hagfish"/>
</dbReference>
<dbReference type="PANTHER" id="PTHR46783:SF1">
    <property type="entry name" value="CYTOGLOBIN-1-RELATED"/>
    <property type="match status" value="1"/>
</dbReference>
<evidence type="ECO:0000256" key="6">
    <source>
        <dbReference type="ARBA" id="ARBA00044448"/>
    </source>
</evidence>
<evidence type="ECO:0000256" key="7">
    <source>
        <dbReference type="ARBA" id="ARBA00044551"/>
    </source>
</evidence>
<proteinExistence type="evidence at transcript level"/>
<dbReference type="InterPro" id="IPR009050">
    <property type="entry name" value="Globin-like_sf"/>
</dbReference>
<dbReference type="PANTHER" id="PTHR46783">
    <property type="entry name" value="CYTOGLOBIN"/>
    <property type="match status" value="1"/>
</dbReference>
<dbReference type="AlphaFoldDB" id="A0A1W5RV75"/>
<evidence type="ECO:0000256" key="8">
    <source>
        <dbReference type="ARBA" id="ARBA00044562"/>
    </source>
</evidence>
<keyword evidence="13" id="KW-0561">Oxygen transport</keyword>
<dbReference type="GO" id="GO:0020037">
    <property type="term" value="F:heme binding"/>
    <property type="evidence" value="ECO:0007669"/>
    <property type="project" value="InterPro"/>
</dbReference>
<dbReference type="Pfam" id="PF00042">
    <property type="entry name" value="Globin"/>
    <property type="match status" value="1"/>
</dbReference>
<evidence type="ECO:0000256" key="10">
    <source>
        <dbReference type="ARBA" id="ARBA00047393"/>
    </source>
</evidence>
<evidence type="ECO:0000259" key="14">
    <source>
        <dbReference type="PROSITE" id="PS01033"/>
    </source>
</evidence>
<evidence type="ECO:0000256" key="11">
    <source>
        <dbReference type="ARBA" id="ARBA00048118"/>
    </source>
</evidence>
<organism evidence="15">
    <name type="scientific">Schizopygopsis pylzovi</name>
    <dbReference type="NCBI Taxonomy" id="263523"/>
    <lineage>
        <taxon>Eukaryota</taxon>
        <taxon>Metazoa</taxon>
        <taxon>Chordata</taxon>
        <taxon>Craniata</taxon>
        <taxon>Vertebrata</taxon>
        <taxon>Euteleostomi</taxon>
        <taxon>Actinopterygii</taxon>
        <taxon>Neopterygii</taxon>
        <taxon>Teleostei</taxon>
        <taxon>Ostariophysi</taxon>
        <taxon>Cypriniformes</taxon>
        <taxon>Cyprinidae</taxon>
        <taxon>Schizopygopsinae</taxon>
        <taxon>Schizopygopsis</taxon>
    </lineage>
</organism>
<dbReference type="PROSITE" id="PS01033">
    <property type="entry name" value="GLOBIN"/>
    <property type="match status" value="1"/>
</dbReference>
<evidence type="ECO:0000256" key="2">
    <source>
        <dbReference type="ARBA" id="ARBA00012682"/>
    </source>
</evidence>
<keyword evidence="4" id="KW-0479">Metal-binding</keyword>
<evidence type="ECO:0000256" key="3">
    <source>
        <dbReference type="ARBA" id="ARBA00022617"/>
    </source>
</evidence>
<dbReference type="InterPro" id="IPR012292">
    <property type="entry name" value="Globin/Proto"/>
</dbReference>
<keyword evidence="13" id="KW-0813">Transport</keyword>
<evidence type="ECO:0000256" key="9">
    <source>
        <dbReference type="ARBA" id="ARBA00044569"/>
    </source>
</evidence>
<protein>
    <recommendedName>
        <fullName evidence="2">superoxide dismutase</fullName>
        <ecNumber evidence="2">1.15.1.1</ecNumber>
    </recommendedName>
    <alternativeName>
        <fullName evidence="7">Nitrite reductase CYGB</fullName>
    </alternativeName>
    <alternativeName>
        <fullName evidence="9">Pseudoperoxidase CYGB</fullName>
    </alternativeName>
    <alternativeName>
        <fullName evidence="8">Superoxide dismutase CYGB</fullName>
    </alternativeName>
</protein>
<keyword evidence="5" id="KW-0408">Iron</keyword>
<evidence type="ECO:0000256" key="12">
    <source>
        <dbReference type="ARBA" id="ARBA00049899"/>
    </source>
</evidence>
<comment type="similarity">
    <text evidence="1 13">Belongs to the globin family.</text>
</comment>
<reference evidence="15" key="1">
    <citation type="submission" date="2017-03" db="EMBL/GenBank/DDBJ databases">
        <title>Molecular cloning of cytoglobin genes and their expression changes in response to hypoxia in a Tibetan schizothoracine fish, Schizopygopsis pylzovi.</title>
        <authorList>
            <person name="Qi D."/>
            <person name="Chao Y."/>
            <person name="Xia M."/>
        </authorList>
    </citation>
    <scope>NUCLEOTIDE SEQUENCE</scope>
    <source>
        <tissue evidence="15">Muscle</tissue>
    </source>
</reference>
<feature type="domain" description="Globin" evidence="14">
    <location>
        <begin position="15"/>
        <end position="165"/>
    </location>
</feature>
<dbReference type="Gene3D" id="1.10.490.10">
    <property type="entry name" value="Globins"/>
    <property type="match status" value="1"/>
</dbReference>
<sequence>MEGDRDVELTQSPETLTEDDVCVIQDTWRPVYENRENAGVAVLIRFFSNFPSAKQYFDQFRDMQDPEEMKQSIQLKKHALRVMTTLNTLVENLRDGDKLNTIFQQMGKSHALRHKVDPVYFKILAGVILEVLVEAFPQCFSPASVQSAWAKLLGVLYWQMNKVYAEVGWESIKNSAK</sequence>
<dbReference type="GO" id="GO:0019825">
    <property type="term" value="F:oxygen binding"/>
    <property type="evidence" value="ECO:0007669"/>
    <property type="project" value="InterPro"/>
</dbReference>
<evidence type="ECO:0000256" key="4">
    <source>
        <dbReference type="ARBA" id="ARBA00022723"/>
    </source>
</evidence>
<keyword evidence="3 13" id="KW-0349">Heme</keyword>
<comment type="catalytic activity">
    <reaction evidence="12">
        <text>H2O2 + AH2 = A + 2 H2O</text>
        <dbReference type="Rhea" id="RHEA:30275"/>
        <dbReference type="ChEBI" id="CHEBI:13193"/>
        <dbReference type="ChEBI" id="CHEBI:15377"/>
        <dbReference type="ChEBI" id="CHEBI:16240"/>
        <dbReference type="ChEBI" id="CHEBI:17499"/>
    </reaction>
    <physiologicalReaction direction="left-to-right" evidence="12">
        <dbReference type="Rhea" id="RHEA:30276"/>
    </physiologicalReaction>
</comment>
<evidence type="ECO:0000256" key="5">
    <source>
        <dbReference type="ARBA" id="ARBA00023004"/>
    </source>
</evidence>